<sequence length="62" mass="6908">MGRIVGAVIVGTEQISGGIPIFHAKDQEEQQRLILSLEKIMDVMAHDLKNGTFILVDHKHTQ</sequence>
<dbReference type="InterPro" id="IPR054055">
    <property type="entry name" value="YpzH"/>
</dbReference>
<gene>
    <name evidence="1" type="ORF">NDK47_14000</name>
</gene>
<dbReference type="Proteomes" id="UP001056500">
    <property type="component" value="Chromosome"/>
</dbReference>
<dbReference type="Pfam" id="PF21835">
    <property type="entry name" value="YIEGIA_cap"/>
    <property type="match status" value="1"/>
</dbReference>
<protein>
    <submittedName>
        <fullName evidence="1">Uncharacterized protein</fullName>
    </submittedName>
</protein>
<dbReference type="RefSeq" id="WP_251870384.1">
    <property type="nucleotide sequence ID" value="NZ_CP098755.1"/>
</dbReference>
<proteinExistence type="predicted"/>
<keyword evidence="2" id="KW-1185">Reference proteome</keyword>
<dbReference type="EMBL" id="CP098755">
    <property type="protein sequence ID" value="USG63302.1"/>
    <property type="molecule type" value="Genomic_DNA"/>
</dbReference>
<evidence type="ECO:0000313" key="2">
    <source>
        <dbReference type="Proteomes" id="UP001056500"/>
    </source>
</evidence>
<organism evidence="1 2">
    <name type="scientific">Brevibacillus ruminantium</name>
    <dbReference type="NCBI Taxonomy" id="2950604"/>
    <lineage>
        <taxon>Bacteria</taxon>
        <taxon>Bacillati</taxon>
        <taxon>Bacillota</taxon>
        <taxon>Bacilli</taxon>
        <taxon>Bacillales</taxon>
        <taxon>Paenibacillaceae</taxon>
        <taxon>Brevibacillus</taxon>
    </lineage>
</organism>
<reference evidence="1" key="1">
    <citation type="submission" date="2022-06" db="EMBL/GenBank/DDBJ databases">
        <title>Genome sequencing of Brevibacillus sp. BB3-R1.</title>
        <authorList>
            <person name="Heo J."/>
            <person name="Lee D."/>
            <person name="Won M."/>
            <person name="Han B.-H."/>
            <person name="Hong S.-B."/>
            <person name="Kwon S.-W."/>
        </authorList>
    </citation>
    <scope>NUCLEOTIDE SEQUENCE</scope>
    <source>
        <strain evidence="1">BB3-R1</strain>
    </source>
</reference>
<evidence type="ECO:0000313" key="1">
    <source>
        <dbReference type="EMBL" id="USG63302.1"/>
    </source>
</evidence>
<accession>A0ABY4WBJ3</accession>
<name>A0ABY4WBJ3_9BACL</name>